<dbReference type="Proteomes" id="UP000215127">
    <property type="component" value="Chromosome 1"/>
</dbReference>
<protein>
    <recommendedName>
        <fullName evidence="4">Cobalamin-independent methionine synthase MetE C-terminal/archaeal domain-containing protein</fullName>
    </recommendedName>
</protein>
<reference evidence="2 3" key="1">
    <citation type="submission" date="2016-06" db="EMBL/GenBank/DDBJ databases">
        <authorList>
            <person name="Kjaerup R.B."/>
            <person name="Dalgaard T.S."/>
            <person name="Juul-Madsen H.R."/>
        </authorList>
    </citation>
    <scope>NUCLEOTIDE SEQUENCE [LARGE SCALE GENOMIC DNA]</scope>
</reference>
<dbReference type="SUPFAM" id="SSF51726">
    <property type="entry name" value="UROD/MetE-like"/>
    <property type="match status" value="1"/>
</dbReference>
<gene>
    <name evidence="2" type="ORF">ZT3D7_G1165</name>
</gene>
<evidence type="ECO:0008006" key="4">
    <source>
        <dbReference type="Google" id="ProtNLM"/>
    </source>
</evidence>
<organism evidence="2 3">
    <name type="scientific">Zymoseptoria tritici (strain ST99CH_3D7)</name>
    <dbReference type="NCBI Taxonomy" id="1276538"/>
    <lineage>
        <taxon>Eukaryota</taxon>
        <taxon>Fungi</taxon>
        <taxon>Dikarya</taxon>
        <taxon>Ascomycota</taxon>
        <taxon>Pezizomycotina</taxon>
        <taxon>Dothideomycetes</taxon>
        <taxon>Dothideomycetidae</taxon>
        <taxon>Mycosphaerellales</taxon>
        <taxon>Mycosphaerellaceae</taxon>
        <taxon>Zymoseptoria</taxon>
    </lineage>
</organism>
<dbReference type="AlphaFoldDB" id="A0A1X7RFL9"/>
<accession>A0A1X7RFL9</accession>
<evidence type="ECO:0000313" key="2">
    <source>
        <dbReference type="EMBL" id="SMQ46020.1"/>
    </source>
</evidence>
<proteinExistence type="predicted"/>
<sequence length="398" mass="43983">MTSSPSSQEPTSLGVHLVGSAPFPSTSTAFREHALGLPSRLKRIPDGETGERHYFTAFQAGKFSAAPEVLVDFTDNQDSQRKDFTVEEVKAAVEKLEAKGGIETGYDVAANESYSVFRKLKEEGVIPKDVKFQVGIPSVASTIGPMINHAFQPALEPLYEASLFRALQNIQAAIPHDQLSIQLDLAVDMAFWEGQYLTPWFAQGEGVDAVREYIVAYVGRMMARIEEDVELGVHFCYGDMAHKHFYEPPTTLAITSLLTHMLVFPHRISYIHFPIPVSAQTSLPTFLAPLTDITPTLMEKGLEVYPGVVQFDDEKGTRERIAAVTRACPGLKFGVATECGWGRTPEEQIGGIMKLLTRLSSEVRWRLESEEGEGESSKNGGNEVMRSKPCDVKRETEP</sequence>
<dbReference type="Gene3D" id="3.20.20.210">
    <property type="match status" value="1"/>
</dbReference>
<dbReference type="InterPro" id="IPR038071">
    <property type="entry name" value="UROD/MetE-like_sf"/>
</dbReference>
<feature type="compositionally biased region" description="Basic and acidic residues" evidence="1">
    <location>
        <begin position="385"/>
        <end position="398"/>
    </location>
</feature>
<name>A0A1X7RFL9_ZYMT9</name>
<dbReference type="EMBL" id="LT853692">
    <property type="protein sequence ID" value="SMQ46020.1"/>
    <property type="molecule type" value="Genomic_DNA"/>
</dbReference>
<evidence type="ECO:0000313" key="3">
    <source>
        <dbReference type="Proteomes" id="UP000215127"/>
    </source>
</evidence>
<keyword evidence="3" id="KW-1185">Reference proteome</keyword>
<feature type="region of interest" description="Disordered" evidence="1">
    <location>
        <begin position="366"/>
        <end position="398"/>
    </location>
</feature>
<evidence type="ECO:0000256" key="1">
    <source>
        <dbReference type="SAM" id="MobiDB-lite"/>
    </source>
</evidence>